<evidence type="ECO:0000313" key="2">
    <source>
        <dbReference type="EMBL" id="MSS13942.1"/>
    </source>
</evidence>
<accession>A0A6L5X6E3</accession>
<evidence type="ECO:0000313" key="3">
    <source>
        <dbReference type="Proteomes" id="UP000481852"/>
    </source>
</evidence>
<feature type="transmembrane region" description="Helical" evidence="1">
    <location>
        <begin position="24"/>
        <end position="43"/>
    </location>
</feature>
<dbReference type="Proteomes" id="UP000481852">
    <property type="component" value="Unassembled WGS sequence"/>
</dbReference>
<keyword evidence="1" id="KW-0812">Transmembrane</keyword>
<reference evidence="2 3" key="1">
    <citation type="submission" date="2019-08" db="EMBL/GenBank/DDBJ databases">
        <title>In-depth cultivation of the pig gut microbiome towards novel bacterial diversity and tailored functional studies.</title>
        <authorList>
            <person name="Wylensek D."/>
            <person name="Hitch T.C.A."/>
            <person name="Clavel T."/>
        </authorList>
    </citation>
    <scope>NUCLEOTIDE SEQUENCE [LARGE SCALE GENOMIC DNA]</scope>
    <source>
        <strain evidence="2 3">Oil+RF-744-WCA-WT-11</strain>
    </source>
</reference>
<name>A0A6L5X6E3_9FIRM</name>
<dbReference type="EMBL" id="VULZ01000002">
    <property type="protein sequence ID" value="MSS13942.1"/>
    <property type="molecule type" value="Genomic_DNA"/>
</dbReference>
<gene>
    <name evidence="2" type="ORF">FYJ35_02610</name>
</gene>
<keyword evidence="1" id="KW-0472">Membrane</keyword>
<organism evidence="2 3">
    <name type="scientific">Porcincola intestinalis</name>
    <dbReference type="NCBI Taxonomy" id="2606632"/>
    <lineage>
        <taxon>Bacteria</taxon>
        <taxon>Bacillati</taxon>
        <taxon>Bacillota</taxon>
        <taxon>Clostridia</taxon>
        <taxon>Lachnospirales</taxon>
        <taxon>Lachnospiraceae</taxon>
        <taxon>Porcincola</taxon>
    </lineage>
</organism>
<comment type="caution">
    <text evidence="2">The sequence shown here is derived from an EMBL/GenBank/DDBJ whole genome shotgun (WGS) entry which is preliminary data.</text>
</comment>
<evidence type="ECO:0000256" key="1">
    <source>
        <dbReference type="SAM" id="Phobius"/>
    </source>
</evidence>
<keyword evidence="3" id="KW-1185">Reference proteome</keyword>
<sequence>MARNPQINLLLTEQEYKGKFTQLYLLYTLLSFRIQTVLIAGLGRGKIIKHKNKEMSPSVIRLEHFFAFCFLCAAGLYYEALNLS</sequence>
<keyword evidence="1" id="KW-1133">Transmembrane helix</keyword>
<feature type="transmembrane region" description="Helical" evidence="1">
    <location>
        <begin position="64"/>
        <end position="81"/>
    </location>
</feature>
<proteinExistence type="predicted"/>
<dbReference type="AlphaFoldDB" id="A0A6L5X6E3"/>
<protein>
    <submittedName>
        <fullName evidence="2">Uncharacterized protein</fullName>
    </submittedName>
</protein>